<dbReference type="SMART" id="SM00353">
    <property type="entry name" value="HLH"/>
    <property type="match status" value="1"/>
</dbReference>
<gene>
    <name evidence="8 9" type="primary">LOC111431461</name>
</gene>
<feature type="compositionally biased region" description="Low complexity" evidence="5">
    <location>
        <begin position="188"/>
        <end position="206"/>
    </location>
</feature>
<evidence type="ECO:0000256" key="3">
    <source>
        <dbReference type="ARBA" id="ARBA00023163"/>
    </source>
</evidence>
<keyword evidence="7" id="KW-1185">Reference proteome</keyword>
<dbReference type="GO" id="GO:0003700">
    <property type="term" value="F:DNA-binding transcription factor activity"/>
    <property type="evidence" value="ECO:0007669"/>
    <property type="project" value="InterPro"/>
</dbReference>
<dbReference type="CDD" id="cd11453">
    <property type="entry name" value="bHLH_AtBIM_like"/>
    <property type="match status" value="1"/>
</dbReference>
<dbReference type="InterPro" id="IPR011598">
    <property type="entry name" value="bHLH_dom"/>
</dbReference>
<dbReference type="GO" id="GO:0046983">
    <property type="term" value="F:protein dimerization activity"/>
    <property type="evidence" value="ECO:0007669"/>
    <property type="project" value="InterPro"/>
</dbReference>
<dbReference type="RefSeq" id="XP_022923868.1">
    <property type="nucleotide sequence ID" value="XM_023068100.1"/>
</dbReference>
<dbReference type="PROSITE" id="PS50888">
    <property type="entry name" value="BHLH"/>
    <property type="match status" value="1"/>
</dbReference>
<dbReference type="KEGG" id="cmos:111431461"/>
<dbReference type="Pfam" id="PF00010">
    <property type="entry name" value="HLH"/>
    <property type="match status" value="1"/>
</dbReference>
<dbReference type="SUPFAM" id="SSF47459">
    <property type="entry name" value="HLH, helix-loop-helix DNA-binding domain"/>
    <property type="match status" value="1"/>
</dbReference>
<organism evidence="7 9">
    <name type="scientific">Cucurbita moschata</name>
    <name type="common">Winter crookneck squash</name>
    <name type="synonym">Cucurbita pepo var. moschata</name>
    <dbReference type="NCBI Taxonomy" id="3662"/>
    <lineage>
        <taxon>Eukaryota</taxon>
        <taxon>Viridiplantae</taxon>
        <taxon>Streptophyta</taxon>
        <taxon>Embryophyta</taxon>
        <taxon>Tracheophyta</taxon>
        <taxon>Spermatophyta</taxon>
        <taxon>Magnoliopsida</taxon>
        <taxon>eudicotyledons</taxon>
        <taxon>Gunneridae</taxon>
        <taxon>Pentapetalae</taxon>
        <taxon>rosids</taxon>
        <taxon>fabids</taxon>
        <taxon>Cucurbitales</taxon>
        <taxon>Cucurbitaceae</taxon>
        <taxon>Cucurbiteae</taxon>
        <taxon>Cucurbita</taxon>
    </lineage>
</organism>
<sequence>MELPQPSRPLGTEGRKPTHDFLSLYSHSTADQQDPSQSFQGGFRTTHDFLQPLERIEKTCAKKEQTMNVSTVERAAPPLATQARNSPVERLLPGGIGSCIIGHISYFNHRVPKTEGSVLPVPQASNTDKSDDNSRCSSLSASSFTLWEESAVKKGKTRKENLSEKPGLRAEPPAKMEQWAVSTERPIQSSCSSFSSLSSSQPSGQQKRSFGEMLKSAANVSSKEEELDDGKEFVIKKESSPSTAYRGDLRINVGGKCSGQKANTPRSKHSATEQRRRSKINDRQDFTDILTCRFQKLRELLPCSDQKRDKASFLLEVIEYIQFLQEKVRKYESSPPQGWYDEPAKLLPCRNNCNPARCYIDQSQVAKSGPVFIFAGCDQKNMSHFPAFLPRCSHNPVESNTSTTFGEADHHHLGSTNKATSYPMLGPRRFIPVTSEGEKTKIYSQVAHNADKKPYEMQQLLCETRACTTDIAAVDNKLKEPEQSIEGGRISISSAYSQELLKILTQALQSSGVDMSQASIAVQIELGKRTNCRDTAANPAIVDDSARPSERAVVGTRVAAAEEDMEQAFRKKQNT</sequence>
<reference evidence="8 9" key="1">
    <citation type="submission" date="2025-04" db="UniProtKB">
        <authorList>
            <consortium name="RefSeq"/>
        </authorList>
    </citation>
    <scope>IDENTIFICATION</scope>
    <source>
        <tissue evidence="8 9">Young leaves</tissue>
    </source>
</reference>
<accession>A0A6J1E7K4</accession>
<keyword evidence="2" id="KW-0805">Transcription regulation</keyword>
<dbReference type="InterPro" id="IPR036638">
    <property type="entry name" value="HLH_DNA-bd_sf"/>
</dbReference>
<feature type="domain" description="BHLH" evidence="6">
    <location>
        <begin position="274"/>
        <end position="324"/>
    </location>
</feature>
<evidence type="ECO:0000259" key="6">
    <source>
        <dbReference type="PROSITE" id="PS50888"/>
    </source>
</evidence>
<dbReference type="AlphaFoldDB" id="A0A6J1E7K4"/>
<feature type="region of interest" description="Disordered" evidence="5">
    <location>
        <begin position="245"/>
        <end position="279"/>
    </location>
</feature>
<name>A0A6J1E7K4_CUCMO</name>
<proteinExistence type="predicted"/>
<feature type="region of interest" description="Disordered" evidence="5">
    <location>
        <begin position="118"/>
        <end position="138"/>
    </location>
</feature>
<evidence type="ECO:0000313" key="9">
    <source>
        <dbReference type="RefSeq" id="XP_022923869.1"/>
    </source>
</evidence>
<dbReference type="PANTHER" id="PTHR46412:SF3">
    <property type="entry name" value="TRANSCRIPTION FACTOR BIM1"/>
    <property type="match status" value="1"/>
</dbReference>
<evidence type="ECO:0000256" key="4">
    <source>
        <dbReference type="ARBA" id="ARBA00023242"/>
    </source>
</evidence>
<dbReference type="PANTHER" id="PTHR46412">
    <property type="entry name" value="BES1-INTERACTING MYC-LIKE PROTEIN"/>
    <property type="match status" value="1"/>
</dbReference>
<dbReference type="GO" id="GO:0006351">
    <property type="term" value="P:DNA-templated transcription"/>
    <property type="evidence" value="ECO:0007669"/>
    <property type="project" value="InterPro"/>
</dbReference>
<dbReference type="Proteomes" id="UP000504609">
    <property type="component" value="Unplaced"/>
</dbReference>
<feature type="compositionally biased region" description="Basic and acidic residues" evidence="5">
    <location>
        <begin position="158"/>
        <end position="174"/>
    </location>
</feature>
<feature type="compositionally biased region" description="Basic and acidic residues" evidence="5">
    <location>
        <begin position="270"/>
        <end position="279"/>
    </location>
</feature>
<evidence type="ECO:0000256" key="1">
    <source>
        <dbReference type="ARBA" id="ARBA00004123"/>
    </source>
</evidence>
<evidence type="ECO:0000313" key="7">
    <source>
        <dbReference type="Proteomes" id="UP000504609"/>
    </source>
</evidence>
<keyword evidence="4" id="KW-0539">Nucleus</keyword>
<dbReference type="RefSeq" id="XP_022923869.1">
    <property type="nucleotide sequence ID" value="XM_023068101.1"/>
</dbReference>
<feature type="compositionally biased region" description="Polar residues" evidence="5">
    <location>
        <begin position="25"/>
        <end position="39"/>
    </location>
</feature>
<feature type="region of interest" description="Disordered" evidence="5">
    <location>
        <begin position="1"/>
        <end position="39"/>
    </location>
</feature>
<dbReference type="Gene3D" id="4.10.280.10">
    <property type="entry name" value="Helix-loop-helix DNA-binding domain"/>
    <property type="match status" value="1"/>
</dbReference>
<comment type="subcellular location">
    <subcellularLocation>
        <location evidence="1">Nucleus</location>
    </subcellularLocation>
</comment>
<feature type="region of interest" description="Disordered" evidence="5">
    <location>
        <begin position="153"/>
        <end position="210"/>
    </location>
</feature>
<evidence type="ECO:0000256" key="2">
    <source>
        <dbReference type="ARBA" id="ARBA00023015"/>
    </source>
</evidence>
<dbReference type="GeneID" id="111431461"/>
<dbReference type="InterPro" id="IPR044295">
    <property type="entry name" value="BIM1/2/3"/>
</dbReference>
<dbReference type="GO" id="GO:0005634">
    <property type="term" value="C:nucleus"/>
    <property type="evidence" value="ECO:0007669"/>
    <property type="project" value="UniProtKB-SubCell"/>
</dbReference>
<evidence type="ECO:0000313" key="8">
    <source>
        <dbReference type="RefSeq" id="XP_022923868.1"/>
    </source>
</evidence>
<evidence type="ECO:0000256" key="5">
    <source>
        <dbReference type="SAM" id="MobiDB-lite"/>
    </source>
</evidence>
<protein>
    <submittedName>
        <fullName evidence="8 9">Transcription factor BIM1-like isoform X1</fullName>
    </submittedName>
</protein>
<keyword evidence="3" id="KW-0804">Transcription</keyword>